<dbReference type="SUPFAM" id="SSF52172">
    <property type="entry name" value="CheY-like"/>
    <property type="match status" value="1"/>
</dbReference>
<dbReference type="SMART" id="SM00448">
    <property type="entry name" value="REC"/>
    <property type="match status" value="1"/>
</dbReference>
<organism evidence="7 8">
    <name type="scientific">Pelagicoccus albus</name>
    <dbReference type="NCBI Taxonomy" id="415222"/>
    <lineage>
        <taxon>Bacteria</taxon>
        <taxon>Pseudomonadati</taxon>
        <taxon>Verrucomicrobiota</taxon>
        <taxon>Opitutia</taxon>
        <taxon>Puniceicoccales</taxon>
        <taxon>Pelagicoccaceae</taxon>
        <taxon>Pelagicoccus</taxon>
    </lineage>
</organism>
<evidence type="ECO:0000256" key="3">
    <source>
        <dbReference type="ARBA" id="ARBA00023163"/>
    </source>
</evidence>
<dbReference type="CDD" id="cd06170">
    <property type="entry name" value="LuxR_C_like"/>
    <property type="match status" value="1"/>
</dbReference>
<dbReference type="InterPro" id="IPR000792">
    <property type="entry name" value="Tscrpt_reg_LuxR_C"/>
</dbReference>
<comment type="caution">
    <text evidence="4">Lacks conserved residue(s) required for the propagation of feature annotation.</text>
</comment>
<accession>A0A7X1B477</accession>
<dbReference type="InterPro" id="IPR036388">
    <property type="entry name" value="WH-like_DNA-bd_sf"/>
</dbReference>
<evidence type="ECO:0000259" key="6">
    <source>
        <dbReference type="PROSITE" id="PS50110"/>
    </source>
</evidence>
<dbReference type="InterPro" id="IPR016032">
    <property type="entry name" value="Sig_transdc_resp-reg_C-effctor"/>
</dbReference>
<evidence type="ECO:0000259" key="5">
    <source>
        <dbReference type="PROSITE" id="PS50043"/>
    </source>
</evidence>
<dbReference type="PROSITE" id="PS50043">
    <property type="entry name" value="HTH_LUXR_2"/>
    <property type="match status" value="1"/>
</dbReference>
<dbReference type="SUPFAM" id="SSF46894">
    <property type="entry name" value="C-terminal effector domain of the bipartite response regulators"/>
    <property type="match status" value="1"/>
</dbReference>
<sequence>MKDLYIVDGQKAIGQMLAESLVSRGYQVVGRSEKISTSVEEISELKPHVVVLEMVLSDGQGSVLIEKVRTFAPETRFLIFSDSKEGIDIKSCLQAGAHGFVEKSVDFDMFLNAVKIVAEGGCFFGFNITEVIRSVVGNRGGSDSRKDNLTDRERQVLCLIAEGNSNKDIAGKLGLSVKTIDNHRCSMMRKLDLHNVADITRYAVEHRLVEVNFVV</sequence>
<keyword evidence="1" id="KW-0805">Transcription regulation</keyword>
<dbReference type="GO" id="GO:0006355">
    <property type="term" value="P:regulation of DNA-templated transcription"/>
    <property type="evidence" value="ECO:0007669"/>
    <property type="project" value="InterPro"/>
</dbReference>
<proteinExistence type="predicted"/>
<dbReference type="InterPro" id="IPR011006">
    <property type="entry name" value="CheY-like_superfamily"/>
</dbReference>
<comment type="caution">
    <text evidence="7">The sequence shown here is derived from an EMBL/GenBank/DDBJ whole genome shotgun (WGS) entry which is preliminary data.</text>
</comment>
<dbReference type="InterPro" id="IPR001789">
    <property type="entry name" value="Sig_transdc_resp-reg_receiver"/>
</dbReference>
<gene>
    <name evidence="7" type="ORF">H5P27_04710</name>
</gene>
<dbReference type="Gene3D" id="3.40.50.2300">
    <property type="match status" value="1"/>
</dbReference>
<dbReference type="PANTHER" id="PTHR43214">
    <property type="entry name" value="TWO-COMPONENT RESPONSE REGULATOR"/>
    <property type="match status" value="1"/>
</dbReference>
<dbReference type="InterPro" id="IPR039420">
    <property type="entry name" value="WalR-like"/>
</dbReference>
<evidence type="ECO:0000313" key="7">
    <source>
        <dbReference type="EMBL" id="MBC2605341.1"/>
    </source>
</evidence>
<dbReference type="PRINTS" id="PR00038">
    <property type="entry name" value="HTHLUXR"/>
</dbReference>
<evidence type="ECO:0000313" key="8">
    <source>
        <dbReference type="Proteomes" id="UP000526501"/>
    </source>
</evidence>
<reference evidence="7 8" key="1">
    <citation type="submission" date="2020-07" db="EMBL/GenBank/DDBJ databases">
        <authorList>
            <person name="Feng X."/>
        </authorList>
    </citation>
    <scope>NUCLEOTIDE SEQUENCE [LARGE SCALE GENOMIC DNA]</scope>
    <source>
        <strain evidence="7 8">JCM23202</strain>
    </source>
</reference>
<dbReference type="SMART" id="SM00421">
    <property type="entry name" value="HTH_LUXR"/>
    <property type="match status" value="1"/>
</dbReference>
<dbReference type="Pfam" id="PF00196">
    <property type="entry name" value="GerE"/>
    <property type="match status" value="1"/>
</dbReference>
<dbReference type="AlphaFoldDB" id="A0A7X1B477"/>
<feature type="domain" description="Response regulatory" evidence="6">
    <location>
        <begin position="3"/>
        <end position="118"/>
    </location>
</feature>
<dbReference type="Gene3D" id="1.10.10.10">
    <property type="entry name" value="Winged helix-like DNA-binding domain superfamily/Winged helix DNA-binding domain"/>
    <property type="match status" value="1"/>
</dbReference>
<evidence type="ECO:0000256" key="2">
    <source>
        <dbReference type="ARBA" id="ARBA00023125"/>
    </source>
</evidence>
<dbReference type="GO" id="GO:0000160">
    <property type="term" value="P:phosphorelay signal transduction system"/>
    <property type="evidence" value="ECO:0007669"/>
    <property type="project" value="InterPro"/>
</dbReference>
<evidence type="ECO:0000256" key="1">
    <source>
        <dbReference type="ARBA" id="ARBA00023015"/>
    </source>
</evidence>
<dbReference type="Proteomes" id="UP000526501">
    <property type="component" value="Unassembled WGS sequence"/>
</dbReference>
<keyword evidence="3" id="KW-0804">Transcription</keyword>
<dbReference type="EMBL" id="JACHVC010000006">
    <property type="protein sequence ID" value="MBC2605341.1"/>
    <property type="molecule type" value="Genomic_DNA"/>
</dbReference>
<dbReference type="GO" id="GO:0003677">
    <property type="term" value="F:DNA binding"/>
    <property type="evidence" value="ECO:0007669"/>
    <property type="project" value="UniProtKB-KW"/>
</dbReference>
<dbReference type="PROSITE" id="PS50110">
    <property type="entry name" value="RESPONSE_REGULATORY"/>
    <property type="match status" value="1"/>
</dbReference>
<dbReference type="PANTHER" id="PTHR43214:SF41">
    <property type="entry name" value="NITRATE_NITRITE RESPONSE REGULATOR PROTEIN NARP"/>
    <property type="match status" value="1"/>
</dbReference>
<evidence type="ECO:0000256" key="4">
    <source>
        <dbReference type="PROSITE-ProRule" id="PRU00169"/>
    </source>
</evidence>
<feature type="domain" description="HTH luxR-type" evidence="5">
    <location>
        <begin position="142"/>
        <end position="207"/>
    </location>
</feature>
<dbReference type="RefSeq" id="WP_185659223.1">
    <property type="nucleotide sequence ID" value="NZ_CAWPOO010000006.1"/>
</dbReference>
<name>A0A7X1B477_9BACT</name>
<protein>
    <submittedName>
        <fullName evidence="7">Response regulator transcription factor</fullName>
    </submittedName>
</protein>
<dbReference type="Pfam" id="PF00072">
    <property type="entry name" value="Response_reg"/>
    <property type="match status" value="1"/>
</dbReference>
<keyword evidence="2" id="KW-0238">DNA-binding</keyword>
<keyword evidence="8" id="KW-1185">Reference proteome</keyword>
<dbReference type="PROSITE" id="PS00622">
    <property type="entry name" value="HTH_LUXR_1"/>
    <property type="match status" value="1"/>
</dbReference>